<keyword evidence="2" id="KW-0812">Transmembrane</keyword>
<feature type="region of interest" description="Disordered" evidence="1">
    <location>
        <begin position="50"/>
        <end position="93"/>
    </location>
</feature>
<evidence type="ECO:0000313" key="4">
    <source>
        <dbReference type="Proteomes" id="UP000557566"/>
    </source>
</evidence>
<dbReference type="PANTHER" id="PTHR35392">
    <property type="entry name" value="ZN(II)2CYS6 TRANSCRIPTION FACTOR (EUROFUNG)-RELATED-RELATED"/>
    <property type="match status" value="1"/>
</dbReference>
<dbReference type="AlphaFoldDB" id="A0A8H4PY12"/>
<dbReference type="EMBL" id="JAAVMX010000002">
    <property type="protein sequence ID" value="KAF4512560.1"/>
    <property type="molecule type" value="Genomic_DNA"/>
</dbReference>
<reference evidence="3 4" key="1">
    <citation type="journal article" date="2020" name="Genome Biol. Evol.">
        <title>A new high-quality draft genome assembly of the Chinese cordyceps Ophiocordyceps sinensis.</title>
        <authorList>
            <person name="Shu R."/>
            <person name="Zhang J."/>
            <person name="Meng Q."/>
            <person name="Zhang H."/>
            <person name="Zhou G."/>
            <person name="Li M."/>
            <person name="Wu P."/>
            <person name="Zhao Y."/>
            <person name="Chen C."/>
            <person name="Qin Q."/>
        </authorList>
    </citation>
    <scope>NUCLEOTIDE SEQUENCE [LARGE SCALE GENOMIC DNA]</scope>
    <source>
        <strain evidence="3 4">IOZ07</strain>
    </source>
</reference>
<keyword evidence="2" id="KW-0472">Membrane</keyword>
<evidence type="ECO:0008006" key="5">
    <source>
        <dbReference type="Google" id="ProtNLM"/>
    </source>
</evidence>
<comment type="caution">
    <text evidence="3">The sequence shown here is derived from an EMBL/GenBank/DDBJ whole genome shotgun (WGS) entry which is preliminary data.</text>
</comment>
<name>A0A8H4PY12_9HYPO</name>
<feature type="region of interest" description="Disordered" evidence="1">
    <location>
        <begin position="1"/>
        <end position="26"/>
    </location>
</feature>
<dbReference type="OrthoDB" id="3474066at2759"/>
<accession>A0A8H4PY12</accession>
<evidence type="ECO:0000256" key="2">
    <source>
        <dbReference type="SAM" id="Phobius"/>
    </source>
</evidence>
<feature type="region of interest" description="Disordered" evidence="1">
    <location>
        <begin position="346"/>
        <end position="366"/>
    </location>
</feature>
<feature type="transmembrane region" description="Helical" evidence="2">
    <location>
        <begin position="639"/>
        <end position="665"/>
    </location>
</feature>
<protein>
    <recommendedName>
        <fullName evidence="5">Zn(2)-C6 fungal-type domain-containing protein</fullName>
    </recommendedName>
</protein>
<sequence length="772" mass="86656">MDFQPATFKRPRPSPGVEVSDQPFIPLADAQRAPASYDLRTVSEQAALSHGSSSSGFQACDNTHSPHFPTKRRKLADSTSMSPGDTSPCQEEKLGSFGQHAHDQTPLHSCWSEPPMSDSLSGLSGLSGSLSLGIPLAKQMTNLSLLLCPCSGFGWDQTEGYCPLPEASPTVYDPNQPYGSEKQPYMDMPTQPVRDHLPFMETKHYSRLQCEEATHGLPLSGYPEQEHLQLASPPDSAKDVLFPRDVSSLARYSDDYMAADLHASHAMGFTPTYMRHEDESPMNQVADYSDTLGPHSASLQSMTGCPEATQFGMLAVGGVADQAPLGNWSDASVSLQPSAYDILLPDQRGGKRGPFKDPKLREQTAQTRRTGSCIRCRMQRIRCESDPEDPGGICLTCTNVANTKAGRFPCLRYKITDMKLYKPGQVPGYEWTRRWTNSITDPIQKWASSEIKIVRVSAGFSRRCIELQVRRFIPQDGDKLVRTWDVEGMRKSVAIPPYALIDLEATKSTYSGHIQDIMTDTIHHVLDSPDSLLCRTYLRAVQLMRDPSTPADSMKLLGLTLTLWVSIRLSTTSGFLVGDERLGMPSNILDDSSPDAGKIPMPPVLGAQLDLVLIHHIQTKLRREMLEILQKMILKNKQMTWFVTYLVTFILLHNTALITGHDAGYARKHGMKRRFAREDKVREYHLGANILLAHFHYCNKGMYPFSDECKDKELQTLADLSEDELRFVHATREHVRRRRREWEQLRASGAYEHDFFFVSQLFEDNWKPQSTI</sequence>
<dbReference type="Proteomes" id="UP000557566">
    <property type="component" value="Unassembled WGS sequence"/>
</dbReference>
<evidence type="ECO:0000313" key="3">
    <source>
        <dbReference type="EMBL" id="KAF4512560.1"/>
    </source>
</evidence>
<dbReference type="InterPro" id="IPR052973">
    <property type="entry name" value="Fungal_sec-metab_reg_TF"/>
</dbReference>
<keyword evidence="4" id="KW-1185">Reference proteome</keyword>
<feature type="compositionally biased region" description="Polar residues" evidence="1">
    <location>
        <begin position="50"/>
        <end position="65"/>
    </location>
</feature>
<proteinExistence type="predicted"/>
<gene>
    <name evidence="3" type="ORF">G6O67_001681</name>
</gene>
<organism evidence="3 4">
    <name type="scientific">Ophiocordyceps sinensis</name>
    <dbReference type="NCBI Taxonomy" id="72228"/>
    <lineage>
        <taxon>Eukaryota</taxon>
        <taxon>Fungi</taxon>
        <taxon>Dikarya</taxon>
        <taxon>Ascomycota</taxon>
        <taxon>Pezizomycotina</taxon>
        <taxon>Sordariomycetes</taxon>
        <taxon>Hypocreomycetidae</taxon>
        <taxon>Hypocreales</taxon>
        <taxon>Ophiocordycipitaceae</taxon>
        <taxon>Ophiocordyceps</taxon>
    </lineage>
</organism>
<evidence type="ECO:0000256" key="1">
    <source>
        <dbReference type="SAM" id="MobiDB-lite"/>
    </source>
</evidence>
<dbReference type="PANTHER" id="PTHR35392:SF3">
    <property type="entry name" value="ZN(2)-C6 FUNGAL-TYPE DOMAIN-CONTAINING PROTEIN"/>
    <property type="match status" value="1"/>
</dbReference>
<keyword evidence="2" id="KW-1133">Transmembrane helix</keyword>
<feature type="compositionally biased region" description="Polar residues" evidence="1">
    <location>
        <begin position="77"/>
        <end position="89"/>
    </location>
</feature>